<accession>A0A3M5TWI4</accession>
<gene>
    <name evidence="1" type="ORF">ALP32_200208</name>
</gene>
<name>A0A3M5TWI4_9PSED</name>
<proteinExistence type="predicted"/>
<dbReference type="AlphaFoldDB" id="A0A3M5TWI4"/>
<dbReference type="EMBL" id="RBTX01000180">
    <property type="protein sequence ID" value="RMU37975.1"/>
    <property type="molecule type" value="Genomic_DNA"/>
</dbReference>
<evidence type="ECO:0000313" key="2">
    <source>
        <dbReference type="Proteomes" id="UP000281514"/>
    </source>
</evidence>
<reference evidence="1 2" key="1">
    <citation type="submission" date="2018-08" db="EMBL/GenBank/DDBJ databases">
        <title>Recombination of ecologically and evolutionarily significant loci maintains genetic cohesion in the Pseudomonas syringae species complex.</title>
        <authorList>
            <person name="Dillon M."/>
            <person name="Thakur S."/>
            <person name="Almeida R.N.D."/>
            <person name="Weir B.S."/>
            <person name="Guttman D.S."/>
        </authorList>
    </citation>
    <scope>NUCLEOTIDE SEQUENCE [LARGE SCALE GENOMIC DNA]</scope>
    <source>
        <strain evidence="1 2">ICMP 9749</strain>
    </source>
</reference>
<organism evidence="1 2">
    <name type="scientific">Pseudomonas avellanae</name>
    <dbReference type="NCBI Taxonomy" id="46257"/>
    <lineage>
        <taxon>Bacteria</taxon>
        <taxon>Pseudomonadati</taxon>
        <taxon>Pseudomonadota</taxon>
        <taxon>Gammaproteobacteria</taxon>
        <taxon>Pseudomonadales</taxon>
        <taxon>Pseudomonadaceae</taxon>
        <taxon>Pseudomonas</taxon>
    </lineage>
</organism>
<sequence>MLVQRLTPEDFKAEYLRWRWSGKKSITHYGRVL</sequence>
<dbReference type="Proteomes" id="UP000281514">
    <property type="component" value="Unassembled WGS sequence"/>
</dbReference>
<protein>
    <submittedName>
        <fullName evidence="1">Uncharacterized protein</fullName>
    </submittedName>
</protein>
<evidence type="ECO:0000313" key="1">
    <source>
        <dbReference type="EMBL" id="RMU37975.1"/>
    </source>
</evidence>
<comment type="caution">
    <text evidence="1">The sequence shown here is derived from an EMBL/GenBank/DDBJ whole genome shotgun (WGS) entry which is preliminary data.</text>
</comment>